<evidence type="ECO:0000313" key="1">
    <source>
        <dbReference type="EMBL" id="RDE04611.1"/>
    </source>
</evidence>
<accession>A0A369VXQ0</accession>
<sequence>MDNAFAPLPAYATPGLKLPTRRADGGWPTPSDGLSPVAAGWHLRAALNVAALTCTGEQAAPIVAGYNGLLKSRKALLARVHKAASKEPGFDAGMTQLYNFYSQLPARAGFCDAANQVLGQLGSVPDAGYEAAAPAMLATLDRPFATYFDRYQAWSTRQVIAFQRVVLDPRVVLAE</sequence>
<dbReference type="AlphaFoldDB" id="A0A369VXQ0"/>
<keyword evidence="2" id="KW-1185">Reference proteome</keyword>
<name>A0A369VXQ0_9SPHN</name>
<proteinExistence type="predicted"/>
<protein>
    <submittedName>
        <fullName evidence="1">Uncharacterized protein</fullName>
    </submittedName>
</protein>
<dbReference type="EMBL" id="QQNB01000003">
    <property type="protein sequence ID" value="RDE04611.1"/>
    <property type="molecule type" value="Genomic_DNA"/>
</dbReference>
<gene>
    <name evidence="1" type="ORF">DVW87_13500</name>
</gene>
<dbReference type="Proteomes" id="UP000253918">
    <property type="component" value="Unassembled WGS sequence"/>
</dbReference>
<organism evidence="1 2">
    <name type="scientific">Sphingomonas aracearum</name>
    <dbReference type="NCBI Taxonomy" id="2283317"/>
    <lineage>
        <taxon>Bacteria</taxon>
        <taxon>Pseudomonadati</taxon>
        <taxon>Pseudomonadota</taxon>
        <taxon>Alphaproteobacteria</taxon>
        <taxon>Sphingomonadales</taxon>
        <taxon>Sphingomonadaceae</taxon>
        <taxon>Sphingomonas</taxon>
    </lineage>
</organism>
<reference evidence="1 2" key="1">
    <citation type="submission" date="2018-07" db="EMBL/GenBank/DDBJ databases">
        <title>a novel species of Sphingomonas isolated from the rhizosphere soil of Araceae plant.</title>
        <authorList>
            <person name="Zhiyong W."/>
            <person name="Qinglan Z."/>
            <person name="Zhiwei F."/>
            <person name="Ding X."/>
            <person name="Gejiao W."/>
            <person name="Shixue Z."/>
        </authorList>
    </citation>
    <scope>NUCLEOTIDE SEQUENCE [LARGE SCALE GENOMIC DNA]</scope>
    <source>
        <strain evidence="1 2">WZY 27</strain>
    </source>
</reference>
<evidence type="ECO:0000313" key="2">
    <source>
        <dbReference type="Proteomes" id="UP000253918"/>
    </source>
</evidence>
<comment type="caution">
    <text evidence="1">The sequence shown here is derived from an EMBL/GenBank/DDBJ whole genome shotgun (WGS) entry which is preliminary data.</text>
</comment>